<reference evidence="1 2" key="1">
    <citation type="journal article" date="2011" name="Stand. Genomic Sci.">
        <title>Complete genome sequence of Deinococcus maricopensis type strain (LB-34).</title>
        <authorList>
            <person name="Pukall R."/>
            <person name="Zeytun A."/>
            <person name="Lucas S."/>
            <person name="Lapidus A."/>
            <person name="Hammon N."/>
            <person name="Deshpande S."/>
            <person name="Nolan M."/>
            <person name="Cheng J.F."/>
            <person name="Pitluck S."/>
            <person name="Liolios K."/>
            <person name="Pagani I."/>
            <person name="Mikhailova N."/>
            <person name="Ivanova N."/>
            <person name="Mavromatis K."/>
            <person name="Pati A."/>
            <person name="Tapia R."/>
            <person name="Han C."/>
            <person name="Goodwin L."/>
            <person name="Chen A."/>
            <person name="Palaniappan K."/>
            <person name="Land M."/>
            <person name="Hauser L."/>
            <person name="Chang Y.J."/>
            <person name="Jeffries C.D."/>
            <person name="Brambilla E.M."/>
            <person name="Rohde M."/>
            <person name="Goker M."/>
            <person name="Detter J.C."/>
            <person name="Woyke T."/>
            <person name="Bristow J."/>
            <person name="Eisen J.A."/>
            <person name="Markowitz V."/>
            <person name="Hugenholtz P."/>
            <person name="Kyrpides N.C."/>
            <person name="Klenk H.P."/>
        </authorList>
    </citation>
    <scope>NUCLEOTIDE SEQUENCE [LARGE SCALE GENOMIC DNA]</scope>
    <source>
        <strain evidence="2">DSM 21211 / LMG 22137 / NRRL B-23946 / LB-34</strain>
    </source>
</reference>
<accession>E8UC01</accession>
<sequence length="397" mass="42599">MNADTYIRRATLTLTGRARRDAATELRGAIDDKLHRYALLGLNEHDALTRTLADLGDPRALSAQYAHVHTLPAVTRALALGALLTATTLTLGAVAQNTVLHPVPYQNQNIDCDYSDAALAQRPAAEAARIRAAFQQQGGRATVEATCRTYREHSHQYLRFTDVTRALHATGLHIQQDATSLTIQNATVAAERFGDEAYLHTDALIFALLNGTDLPISISGDRTPTLQVGQATLVLGTPDAPVFTSDLYSMAISTTLQRALQAAGLDAAAHFTTANDEGAMGAPPRLQVQTPKDGQYVVITAYAQATPVCHCTFTARVRTARSKQFTLLSGPTATQPHRVVSTFTDLVRAQRAGQQALLVLQLNPSSDLRTVISTAADYPLPAAQVKLSVQPAPQRPA</sequence>
<dbReference type="RefSeq" id="WP_013558093.1">
    <property type="nucleotide sequence ID" value="NC_014958.1"/>
</dbReference>
<name>E8UC01_DEIML</name>
<reference evidence="2" key="2">
    <citation type="submission" date="2011-01" db="EMBL/GenBank/DDBJ databases">
        <title>The complete genome of Deinococcus maricopensis DSM 21211.</title>
        <authorList>
            <consortium name="US DOE Joint Genome Institute (JGI-PGF)"/>
            <person name="Lucas S."/>
            <person name="Copeland A."/>
            <person name="Lapidus A."/>
            <person name="Goodwin L."/>
            <person name="Pitluck S."/>
            <person name="Kyrpides N."/>
            <person name="Mavromatis K."/>
            <person name="Pagani I."/>
            <person name="Ivanova N."/>
            <person name="Ovchinnikova G."/>
            <person name="Zeytun A."/>
            <person name="Detter J.C."/>
            <person name="Han C."/>
            <person name="Land M."/>
            <person name="Hauser L."/>
            <person name="Markowitz V."/>
            <person name="Cheng J.-F."/>
            <person name="Hugenholtz P."/>
            <person name="Woyke T."/>
            <person name="Wu D."/>
            <person name="Pukall R."/>
            <person name="Gehrich-Schroeter G."/>
            <person name="Brambilla E."/>
            <person name="Klenk H.-P."/>
            <person name="Eisen J.A."/>
        </authorList>
    </citation>
    <scope>NUCLEOTIDE SEQUENCE [LARGE SCALE GENOMIC DNA]</scope>
    <source>
        <strain evidence="2">DSM 21211 / LMG 22137 / NRRL B-23946 / LB-34</strain>
    </source>
</reference>
<dbReference type="STRING" id="709986.Deima_2961"/>
<dbReference type="Proteomes" id="UP000008635">
    <property type="component" value="Chromosome"/>
</dbReference>
<dbReference type="KEGG" id="dmr:Deima_2961"/>
<organism evidence="1 2">
    <name type="scientific">Deinococcus maricopensis (strain DSM 21211 / LMG 22137 / NRRL B-23946 / LB-34)</name>
    <dbReference type="NCBI Taxonomy" id="709986"/>
    <lineage>
        <taxon>Bacteria</taxon>
        <taxon>Thermotogati</taxon>
        <taxon>Deinococcota</taxon>
        <taxon>Deinococci</taxon>
        <taxon>Deinococcales</taxon>
        <taxon>Deinococcaceae</taxon>
        <taxon>Deinococcus</taxon>
    </lineage>
</organism>
<gene>
    <name evidence="1" type="ordered locus">Deima_2961</name>
</gene>
<dbReference type="AlphaFoldDB" id="E8UC01"/>
<keyword evidence="2" id="KW-1185">Reference proteome</keyword>
<evidence type="ECO:0000313" key="2">
    <source>
        <dbReference type="Proteomes" id="UP000008635"/>
    </source>
</evidence>
<protein>
    <submittedName>
        <fullName evidence="1">Uncharacterized protein</fullName>
    </submittedName>
</protein>
<proteinExistence type="predicted"/>
<dbReference type="OrthoDB" id="56313at2"/>
<dbReference type="HOGENOM" id="CLU_655099_0_0_0"/>
<evidence type="ECO:0000313" key="1">
    <source>
        <dbReference type="EMBL" id="ADV68590.1"/>
    </source>
</evidence>
<dbReference type="EMBL" id="CP002454">
    <property type="protein sequence ID" value="ADV68590.1"/>
    <property type="molecule type" value="Genomic_DNA"/>
</dbReference>